<name>A0A811NAR4_9POAL</name>
<gene>
    <name evidence="2" type="ORF">NCGR_LOCUS13009</name>
</gene>
<reference evidence="2" key="1">
    <citation type="submission" date="2020-10" db="EMBL/GenBank/DDBJ databases">
        <authorList>
            <person name="Han B."/>
            <person name="Lu T."/>
            <person name="Zhao Q."/>
            <person name="Huang X."/>
            <person name="Zhao Y."/>
        </authorList>
    </citation>
    <scope>NUCLEOTIDE SEQUENCE</scope>
</reference>
<dbReference type="EMBL" id="CAJGYO010000003">
    <property type="protein sequence ID" value="CAD6219297.1"/>
    <property type="molecule type" value="Genomic_DNA"/>
</dbReference>
<dbReference type="Proteomes" id="UP000604825">
    <property type="component" value="Unassembled WGS sequence"/>
</dbReference>
<evidence type="ECO:0000313" key="3">
    <source>
        <dbReference type="Proteomes" id="UP000604825"/>
    </source>
</evidence>
<evidence type="ECO:0000256" key="1">
    <source>
        <dbReference type="SAM" id="MobiDB-lite"/>
    </source>
</evidence>
<proteinExistence type="predicted"/>
<comment type="caution">
    <text evidence="2">The sequence shown here is derived from an EMBL/GenBank/DDBJ whole genome shotgun (WGS) entry which is preliminary data.</text>
</comment>
<feature type="region of interest" description="Disordered" evidence="1">
    <location>
        <begin position="45"/>
        <end position="78"/>
    </location>
</feature>
<protein>
    <submittedName>
        <fullName evidence="2">Uncharacterized protein</fullName>
    </submittedName>
</protein>
<evidence type="ECO:0000313" key="2">
    <source>
        <dbReference type="EMBL" id="CAD6219297.1"/>
    </source>
</evidence>
<sequence length="116" mass="12913">MGCLPALAPSLALAGDLGRPHWRTLPVRRLREEDGKRRCLQACRDGDGGGAWRAARNRPRPSAGDDETALGTDKGYRQSDLALPKSRRRWAFLAGAQQPAEICIAYLQFRWRARDA</sequence>
<accession>A0A811NAR4</accession>
<organism evidence="2 3">
    <name type="scientific">Miscanthus lutarioriparius</name>
    <dbReference type="NCBI Taxonomy" id="422564"/>
    <lineage>
        <taxon>Eukaryota</taxon>
        <taxon>Viridiplantae</taxon>
        <taxon>Streptophyta</taxon>
        <taxon>Embryophyta</taxon>
        <taxon>Tracheophyta</taxon>
        <taxon>Spermatophyta</taxon>
        <taxon>Magnoliopsida</taxon>
        <taxon>Liliopsida</taxon>
        <taxon>Poales</taxon>
        <taxon>Poaceae</taxon>
        <taxon>PACMAD clade</taxon>
        <taxon>Panicoideae</taxon>
        <taxon>Andropogonodae</taxon>
        <taxon>Andropogoneae</taxon>
        <taxon>Saccharinae</taxon>
        <taxon>Miscanthus</taxon>
    </lineage>
</organism>
<keyword evidence="3" id="KW-1185">Reference proteome</keyword>
<dbReference type="AlphaFoldDB" id="A0A811NAR4"/>